<evidence type="ECO:0000313" key="1">
    <source>
        <dbReference type="EMBL" id="EYC20672.1"/>
    </source>
</evidence>
<name>A0A016V0Y8_9BILA</name>
<sequence length="82" mass="9163">MGAIRTRLEKEAEDVGNKFAVFGHSAGTFLKNLAEEVAVLKMKVISDVLFLAADANFKIQLVTVEQASENLWDLYLQSFSKR</sequence>
<keyword evidence="2" id="KW-1185">Reference proteome</keyword>
<accession>A0A016V0Y8</accession>
<organism evidence="1 2">
    <name type="scientific">Ancylostoma ceylanicum</name>
    <dbReference type="NCBI Taxonomy" id="53326"/>
    <lineage>
        <taxon>Eukaryota</taxon>
        <taxon>Metazoa</taxon>
        <taxon>Ecdysozoa</taxon>
        <taxon>Nematoda</taxon>
        <taxon>Chromadorea</taxon>
        <taxon>Rhabditida</taxon>
        <taxon>Rhabditina</taxon>
        <taxon>Rhabditomorpha</taxon>
        <taxon>Strongyloidea</taxon>
        <taxon>Ancylostomatidae</taxon>
        <taxon>Ancylostomatinae</taxon>
        <taxon>Ancylostoma</taxon>
    </lineage>
</organism>
<protein>
    <submittedName>
        <fullName evidence="1">Uncharacterized protein</fullName>
    </submittedName>
</protein>
<comment type="caution">
    <text evidence="1">The sequence shown here is derived from an EMBL/GenBank/DDBJ whole genome shotgun (WGS) entry which is preliminary data.</text>
</comment>
<proteinExistence type="predicted"/>
<dbReference type="AlphaFoldDB" id="A0A016V0Y8"/>
<dbReference type="Proteomes" id="UP000024635">
    <property type="component" value="Unassembled WGS sequence"/>
</dbReference>
<gene>
    <name evidence="1" type="primary">Acey_s0021.g358</name>
    <name evidence="1" type="ORF">Y032_0021g358</name>
</gene>
<dbReference type="EMBL" id="JARK01001357">
    <property type="protein sequence ID" value="EYC20672.1"/>
    <property type="molecule type" value="Genomic_DNA"/>
</dbReference>
<evidence type="ECO:0000313" key="2">
    <source>
        <dbReference type="Proteomes" id="UP000024635"/>
    </source>
</evidence>
<reference evidence="2" key="1">
    <citation type="journal article" date="2015" name="Nat. Genet.">
        <title>The genome and transcriptome of the zoonotic hookworm Ancylostoma ceylanicum identify infection-specific gene families.</title>
        <authorList>
            <person name="Schwarz E.M."/>
            <person name="Hu Y."/>
            <person name="Antoshechkin I."/>
            <person name="Miller M.M."/>
            <person name="Sternberg P.W."/>
            <person name="Aroian R.V."/>
        </authorList>
    </citation>
    <scope>NUCLEOTIDE SEQUENCE</scope>
    <source>
        <strain evidence="2">HY135</strain>
    </source>
</reference>